<proteinExistence type="predicted"/>
<evidence type="ECO:0000256" key="4">
    <source>
        <dbReference type="ARBA" id="ARBA00022989"/>
    </source>
</evidence>
<feature type="transmembrane region" description="Helical" evidence="6">
    <location>
        <begin position="216"/>
        <end position="237"/>
    </location>
</feature>
<dbReference type="PANTHER" id="PTHR30294">
    <property type="entry name" value="MEMBRANE COMPONENT OF ABC TRANSPORTER YHHJ-RELATED"/>
    <property type="match status" value="1"/>
</dbReference>
<feature type="transmembrane region" description="Helical" evidence="6">
    <location>
        <begin position="249"/>
        <end position="279"/>
    </location>
</feature>
<keyword evidence="3 6" id="KW-0812">Transmembrane</keyword>
<keyword evidence="9" id="KW-1185">Reference proteome</keyword>
<keyword evidence="4 6" id="KW-1133">Transmembrane helix</keyword>
<evidence type="ECO:0000256" key="2">
    <source>
        <dbReference type="ARBA" id="ARBA00022475"/>
    </source>
</evidence>
<organism evidence="8 9">
    <name type="scientific">Salipaludibacillus neizhouensis</name>
    <dbReference type="NCBI Taxonomy" id="885475"/>
    <lineage>
        <taxon>Bacteria</taxon>
        <taxon>Bacillati</taxon>
        <taxon>Bacillota</taxon>
        <taxon>Bacilli</taxon>
        <taxon>Bacillales</taxon>
        <taxon>Bacillaceae</taxon>
    </lineage>
</organism>
<evidence type="ECO:0000256" key="5">
    <source>
        <dbReference type="ARBA" id="ARBA00023136"/>
    </source>
</evidence>
<dbReference type="PANTHER" id="PTHR30294:SF29">
    <property type="entry name" value="MULTIDRUG ABC TRANSPORTER PERMEASE YBHS-RELATED"/>
    <property type="match status" value="1"/>
</dbReference>
<dbReference type="Gene3D" id="3.40.1710.10">
    <property type="entry name" value="abc type-2 transporter like domain"/>
    <property type="match status" value="1"/>
</dbReference>
<dbReference type="EMBL" id="PDOE01000010">
    <property type="protein sequence ID" value="RKL65992.1"/>
    <property type="molecule type" value="Genomic_DNA"/>
</dbReference>
<keyword evidence="5 6" id="KW-0472">Membrane</keyword>
<sequence length="399" mass="45386">MNRILITLVKMNGLQLLKKPKLLLSACMMPLVILLAVHFTLSETVDEVRIPIIVVNEDQSETSQEILRTFEELDHMIQLIESTMTQGTKRLLRGEADAIIYLEEGFEEKIFAGDNQDLVTLIHTPSSLSAGLLREVVASEVMRYVSNSSASHYLLQYASEFSPESLVNEEQLLEETRTYANEQWNPSPPLYLKVIGDHSHFREWEEGREFITTEDIVKICVLTLILLFPLTFTTNFIGNRKKDAFNRLVLFNVGSLLFALAHAIVITFVVIMMSIPLLLLTHQLYPESLTSLFIVAIIVYIIFSTLLSTALGLLFKREQLFLFTVLVIVILTVVSSILLTGDFIESFYYSFISPQFIIINIELYSTMQLLVIIIFWAIIAVLISSYTSWRERVLSAGSE</sequence>
<gene>
    <name evidence="8" type="ORF">CR203_18150</name>
</gene>
<evidence type="ECO:0000313" key="8">
    <source>
        <dbReference type="EMBL" id="RKL65992.1"/>
    </source>
</evidence>
<dbReference type="GO" id="GO:0005886">
    <property type="term" value="C:plasma membrane"/>
    <property type="evidence" value="ECO:0007669"/>
    <property type="project" value="UniProtKB-SubCell"/>
</dbReference>
<evidence type="ECO:0000256" key="3">
    <source>
        <dbReference type="ARBA" id="ARBA00022692"/>
    </source>
</evidence>
<evidence type="ECO:0000256" key="6">
    <source>
        <dbReference type="SAM" id="Phobius"/>
    </source>
</evidence>
<dbReference type="RefSeq" id="WP_110934932.1">
    <property type="nucleotide sequence ID" value="NZ_KZ614146.1"/>
</dbReference>
<dbReference type="Pfam" id="PF12698">
    <property type="entry name" value="ABC2_membrane_3"/>
    <property type="match status" value="1"/>
</dbReference>
<accession>A0A3A9K677</accession>
<reference evidence="8 9" key="1">
    <citation type="submission" date="2017-10" db="EMBL/GenBank/DDBJ databases">
        <title>Bacillus sp. nov., a halophilic bacterium isolated from a Keqin Lake.</title>
        <authorList>
            <person name="Wang H."/>
        </authorList>
    </citation>
    <scope>NUCLEOTIDE SEQUENCE [LARGE SCALE GENOMIC DNA]</scope>
    <source>
        <strain evidence="8 9">KCTC 13187</strain>
    </source>
</reference>
<evidence type="ECO:0000259" key="7">
    <source>
        <dbReference type="Pfam" id="PF12698"/>
    </source>
</evidence>
<dbReference type="InterPro" id="IPR013525">
    <property type="entry name" value="ABC2_TM"/>
</dbReference>
<dbReference type="OrthoDB" id="2417739at2"/>
<comment type="subcellular location">
    <subcellularLocation>
        <location evidence="1">Cell membrane</location>
        <topology evidence="1">Multi-pass membrane protein</topology>
    </subcellularLocation>
</comment>
<feature type="transmembrane region" description="Helical" evidence="6">
    <location>
        <begin position="369"/>
        <end position="389"/>
    </location>
</feature>
<dbReference type="AlphaFoldDB" id="A0A3A9K677"/>
<protein>
    <recommendedName>
        <fullName evidence="7">ABC-2 type transporter transmembrane domain-containing protein</fullName>
    </recommendedName>
</protein>
<keyword evidence="2" id="KW-1003">Cell membrane</keyword>
<name>A0A3A9K677_9BACI</name>
<feature type="transmembrane region" description="Helical" evidence="6">
    <location>
        <begin position="320"/>
        <end position="340"/>
    </location>
</feature>
<evidence type="ECO:0000313" key="9">
    <source>
        <dbReference type="Proteomes" id="UP000281498"/>
    </source>
</evidence>
<feature type="domain" description="ABC-2 type transporter transmembrane" evidence="7">
    <location>
        <begin position="23"/>
        <end position="382"/>
    </location>
</feature>
<dbReference type="GO" id="GO:0140359">
    <property type="term" value="F:ABC-type transporter activity"/>
    <property type="evidence" value="ECO:0007669"/>
    <property type="project" value="InterPro"/>
</dbReference>
<dbReference type="InterPro" id="IPR051449">
    <property type="entry name" value="ABC-2_transporter_component"/>
</dbReference>
<feature type="transmembrane region" description="Helical" evidence="6">
    <location>
        <begin position="291"/>
        <end position="313"/>
    </location>
</feature>
<evidence type="ECO:0000256" key="1">
    <source>
        <dbReference type="ARBA" id="ARBA00004651"/>
    </source>
</evidence>
<dbReference type="Proteomes" id="UP000281498">
    <property type="component" value="Unassembled WGS sequence"/>
</dbReference>
<comment type="caution">
    <text evidence="8">The sequence shown here is derived from an EMBL/GenBank/DDBJ whole genome shotgun (WGS) entry which is preliminary data.</text>
</comment>